<reference evidence="2" key="1">
    <citation type="journal article" date="2020" name="Stud. Mycol.">
        <title>101 Dothideomycetes genomes: a test case for predicting lifestyles and emergence of pathogens.</title>
        <authorList>
            <person name="Haridas S."/>
            <person name="Albert R."/>
            <person name="Binder M."/>
            <person name="Bloem J."/>
            <person name="Labutti K."/>
            <person name="Salamov A."/>
            <person name="Andreopoulos B."/>
            <person name="Baker S."/>
            <person name="Barry K."/>
            <person name="Bills G."/>
            <person name="Bluhm B."/>
            <person name="Cannon C."/>
            <person name="Castanera R."/>
            <person name="Culley D."/>
            <person name="Daum C."/>
            <person name="Ezra D."/>
            <person name="Gonzalez J."/>
            <person name="Henrissat B."/>
            <person name="Kuo A."/>
            <person name="Liang C."/>
            <person name="Lipzen A."/>
            <person name="Lutzoni F."/>
            <person name="Magnuson J."/>
            <person name="Mondo S."/>
            <person name="Nolan M."/>
            <person name="Ohm R."/>
            <person name="Pangilinan J."/>
            <person name="Park H.-J."/>
            <person name="Ramirez L."/>
            <person name="Alfaro M."/>
            <person name="Sun H."/>
            <person name="Tritt A."/>
            <person name="Yoshinaga Y."/>
            <person name="Zwiers L.-H."/>
            <person name="Turgeon B."/>
            <person name="Goodwin S."/>
            <person name="Spatafora J."/>
            <person name="Crous P."/>
            <person name="Grigoriev I."/>
        </authorList>
    </citation>
    <scope>NUCLEOTIDE SEQUENCE</scope>
    <source>
        <strain evidence="2">CBS 130266</strain>
    </source>
</reference>
<dbReference type="AlphaFoldDB" id="A0A9P4NZ64"/>
<evidence type="ECO:0000259" key="1">
    <source>
        <dbReference type="PROSITE" id="PS50097"/>
    </source>
</evidence>
<evidence type="ECO:0000313" key="2">
    <source>
        <dbReference type="EMBL" id="KAF2433814.1"/>
    </source>
</evidence>
<gene>
    <name evidence="2" type="ORF">EJ08DRAFT_731382</name>
</gene>
<evidence type="ECO:0000313" key="3">
    <source>
        <dbReference type="Proteomes" id="UP000800235"/>
    </source>
</evidence>
<dbReference type="InterPro" id="IPR011333">
    <property type="entry name" value="SKP1/BTB/POZ_sf"/>
</dbReference>
<dbReference type="EMBL" id="MU007019">
    <property type="protein sequence ID" value="KAF2433814.1"/>
    <property type="molecule type" value="Genomic_DNA"/>
</dbReference>
<dbReference type="SUPFAM" id="SSF54695">
    <property type="entry name" value="POZ domain"/>
    <property type="match status" value="1"/>
</dbReference>
<protein>
    <recommendedName>
        <fullName evidence="1">BTB domain-containing protein</fullName>
    </recommendedName>
</protein>
<dbReference type="InterPro" id="IPR000210">
    <property type="entry name" value="BTB/POZ_dom"/>
</dbReference>
<organism evidence="2 3">
    <name type="scientific">Tothia fuscella</name>
    <dbReference type="NCBI Taxonomy" id="1048955"/>
    <lineage>
        <taxon>Eukaryota</taxon>
        <taxon>Fungi</taxon>
        <taxon>Dikarya</taxon>
        <taxon>Ascomycota</taxon>
        <taxon>Pezizomycotina</taxon>
        <taxon>Dothideomycetes</taxon>
        <taxon>Pleosporomycetidae</taxon>
        <taxon>Venturiales</taxon>
        <taxon>Cylindrosympodiaceae</taxon>
        <taxon>Tothia</taxon>
    </lineage>
</organism>
<accession>A0A9P4NZ64</accession>
<dbReference type="Pfam" id="PF00651">
    <property type="entry name" value="BTB"/>
    <property type="match status" value="1"/>
</dbReference>
<dbReference type="PROSITE" id="PS50097">
    <property type="entry name" value="BTB"/>
    <property type="match status" value="1"/>
</dbReference>
<proteinExistence type="predicted"/>
<keyword evidence="3" id="KW-1185">Reference proteome</keyword>
<name>A0A9P4NZ64_9PEZI</name>
<comment type="caution">
    <text evidence="2">The sequence shown here is derived from an EMBL/GenBank/DDBJ whole genome shotgun (WGS) entry which is preliminary data.</text>
</comment>
<dbReference type="OrthoDB" id="194443at2759"/>
<dbReference type="PANTHER" id="PTHR47843:SF2">
    <property type="entry name" value="BTB DOMAIN-CONTAINING PROTEIN"/>
    <property type="match status" value="1"/>
</dbReference>
<dbReference type="PANTHER" id="PTHR47843">
    <property type="entry name" value="BTB DOMAIN-CONTAINING PROTEIN-RELATED"/>
    <property type="match status" value="1"/>
</dbReference>
<dbReference type="Gene3D" id="3.30.710.10">
    <property type="entry name" value="Potassium Channel Kv1.1, Chain A"/>
    <property type="match status" value="1"/>
</dbReference>
<sequence length="279" mass="31437">MVPRNLESLELYDATAPLYTDIVTLHVGVNKIKFCVDKYYITSTSQFFKAAFAEGRWRESEKDCIYLQDDHPWTVKTYIDWIYHGRKLVTPTISPELVAIFRECPDSDAAELQVAALVEAYLFADKIIVIEFQTAISRALNTLAITKVPTNIAYKYSYCSTALTAESLAQKVTVAYVLTQMGIYPKIFTINHIGTLLEQQCVMGDLHRDVKFGKILADIFNGPAKLTKDPFNTAVAFMRQGFRPVTYSNVTEAIQALTTPANTQDFSAVQMHVYVDTVK</sequence>
<dbReference type="Proteomes" id="UP000800235">
    <property type="component" value="Unassembled WGS sequence"/>
</dbReference>
<feature type="domain" description="BTB" evidence="1">
    <location>
        <begin position="21"/>
        <end position="91"/>
    </location>
</feature>